<dbReference type="AlphaFoldDB" id="A0A2U8H3L3"/>
<evidence type="ECO:0000313" key="6">
    <source>
        <dbReference type="Proteomes" id="UP000244902"/>
    </source>
</evidence>
<dbReference type="InterPro" id="IPR011010">
    <property type="entry name" value="DNA_brk_join_enz"/>
</dbReference>
<dbReference type="InterPro" id="IPR044068">
    <property type="entry name" value="CB"/>
</dbReference>
<evidence type="ECO:0000259" key="4">
    <source>
        <dbReference type="PROSITE" id="PS51900"/>
    </source>
</evidence>
<evidence type="ECO:0000256" key="2">
    <source>
        <dbReference type="ARBA" id="ARBA00023125"/>
    </source>
</evidence>
<evidence type="ECO:0000313" key="5">
    <source>
        <dbReference type="EMBL" id="AWI80391.1"/>
    </source>
</evidence>
<dbReference type="PROSITE" id="PS51900">
    <property type="entry name" value="CB"/>
    <property type="match status" value="1"/>
</dbReference>
<protein>
    <recommendedName>
        <fullName evidence="4">Core-binding (CB) domain-containing protein</fullName>
    </recommendedName>
</protein>
<dbReference type="GO" id="GO:0003677">
    <property type="term" value="F:DNA binding"/>
    <property type="evidence" value="ECO:0007669"/>
    <property type="project" value="UniProtKB-UniRule"/>
</dbReference>
<feature type="domain" description="Core-binding (CB)" evidence="4">
    <location>
        <begin position="53"/>
        <end position="132"/>
    </location>
</feature>
<proteinExistence type="predicted"/>
<sequence length="201" mass="22505">MVWHFQAARASVSADFKPITVDLDAKAPARDCTETSLVEATSTQTAPTSKSLKTDSDFFDAWFRIDREREEGTVREMRNAIRDFRTVTKTPIAALTRLDISSYRDNLLNRRLARATVAKRVGFISTLLQVAYDAGMLPQNVARGLKIPRAKVPTLVRRSFTTEELRRVFSSAVYSRDFRPIAGAGEACVWMPMVALVTVDS</sequence>
<accession>A0A2U8H3L3</accession>
<name>A0A2U8H3L3_9RHOO</name>
<organism evidence="5 6">
    <name type="scientific">Parazoarcus communis</name>
    <dbReference type="NCBI Taxonomy" id="41977"/>
    <lineage>
        <taxon>Bacteria</taxon>
        <taxon>Pseudomonadati</taxon>
        <taxon>Pseudomonadota</taxon>
        <taxon>Betaproteobacteria</taxon>
        <taxon>Rhodocyclales</taxon>
        <taxon>Zoogloeaceae</taxon>
        <taxon>Parazoarcus</taxon>
    </lineage>
</organism>
<dbReference type="Gene3D" id="1.10.150.130">
    <property type="match status" value="1"/>
</dbReference>
<dbReference type="SUPFAM" id="SSF56349">
    <property type="entry name" value="DNA breaking-rejoining enzymes"/>
    <property type="match status" value="1"/>
</dbReference>
<dbReference type="GO" id="GO:0015074">
    <property type="term" value="P:DNA integration"/>
    <property type="evidence" value="ECO:0007669"/>
    <property type="project" value="UniProtKB-KW"/>
</dbReference>
<evidence type="ECO:0000256" key="3">
    <source>
        <dbReference type="PROSITE-ProRule" id="PRU01248"/>
    </source>
</evidence>
<reference evidence="5 6" key="1">
    <citation type="submission" date="2017-06" db="EMBL/GenBank/DDBJ databases">
        <title>Azoarcus sp. TSNA42 complete genome sequence.</title>
        <authorList>
            <person name="Woo J.-H."/>
            <person name="Kim H.-S."/>
        </authorList>
    </citation>
    <scope>NUCLEOTIDE SEQUENCE [LARGE SCALE GENOMIC DNA]</scope>
    <source>
        <strain evidence="5 6">TSNA42</strain>
    </source>
</reference>
<dbReference type="InterPro" id="IPR010998">
    <property type="entry name" value="Integrase_recombinase_N"/>
</dbReference>
<dbReference type="Proteomes" id="UP000244902">
    <property type="component" value="Chromosome"/>
</dbReference>
<keyword evidence="2 3" id="KW-0238">DNA-binding</keyword>
<gene>
    <name evidence="5" type="ORF">CEW87_14095</name>
</gene>
<keyword evidence="1" id="KW-0229">DNA integration</keyword>
<evidence type="ECO:0000256" key="1">
    <source>
        <dbReference type="ARBA" id="ARBA00022908"/>
    </source>
</evidence>
<dbReference type="EMBL" id="CP022188">
    <property type="protein sequence ID" value="AWI80391.1"/>
    <property type="molecule type" value="Genomic_DNA"/>
</dbReference>